<comment type="caution">
    <text evidence="2">The sequence shown here is derived from an EMBL/GenBank/DDBJ whole genome shotgun (WGS) entry which is preliminary data.</text>
</comment>
<sequence length="292" mass="29746">MSVVVTGATGHLGRLVVEGLLAAGVAPGEIVAGGRRTERIADLAERGVRVVTLDYGQPGTLGAAFAGADTVLLVSGSEVGQRVAQHTAAIEAARAAGVRRVVYTSAPHADTTALVLAPEHRATEELLAASGLVVTVLRNNWYTENYVAALQQAAETGEVVASVGDGRVASATRADFAAGAVAVLVGPGADGRYDGRTLELSGDVAWTHDELAGAAAEVLGRPVTFRRVTPDEQRAALLAAGLDEGTAGFVVALDQNIAAGDLADATDTLRTLLGRPTTPLVDGLRAAWTSAD</sequence>
<accession>A0ABS5TXE9</accession>
<dbReference type="InterPro" id="IPR036291">
    <property type="entry name" value="NAD(P)-bd_dom_sf"/>
</dbReference>
<dbReference type="Gene3D" id="3.40.50.720">
    <property type="entry name" value="NAD(P)-binding Rossmann-like Domain"/>
    <property type="match status" value="1"/>
</dbReference>
<name>A0ABS5TXE9_9CELL</name>
<dbReference type="InterPro" id="IPR016040">
    <property type="entry name" value="NAD(P)-bd_dom"/>
</dbReference>
<feature type="domain" description="NAD(P)-binding" evidence="1">
    <location>
        <begin position="7"/>
        <end position="184"/>
    </location>
</feature>
<evidence type="ECO:0000313" key="2">
    <source>
        <dbReference type="EMBL" id="MBT0993829.1"/>
    </source>
</evidence>
<dbReference type="CDD" id="cd05269">
    <property type="entry name" value="TMR_SDR_a"/>
    <property type="match status" value="1"/>
</dbReference>
<reference evidence="2 3" key="1">
    <citation type="submission" date="2021-05" db="EMBL/GenBank/DDBJ databases">
        <title>Description of Cellulomonas sp. DKR-3 sp. nov.</title>
        <authorList>
            <person name="Dahal R.H."/>
            <person name="Chaudhary D.K."/>
        </authorList>
    </citation>
    <scope>NUCLEOTIDE SEQUENCE [LARGE SCALE GENOMIC DNA]</scope>
    <source>
        <strain evidence="2 3">DKR-3</strain>
    </source>
</reference>
<keyword evidence="3" id="KW-1185">Reference proteome</keyword>
<dbReference type="PANTHER" id="PTHR47129:SF1">
    <property type="entry name" value="NMRA-LIKE DOMAIN-CONTAINING PROTEIN"/>
    <property type="match status" value="1"/>
</dbReference>
<dbReference type="PANTHER" id="PTHR47129">
    <property type="entry name" value="QUINONE OXIDOREDUCTASE 2"/>
    <property type="match status" value="1"/>
</dbReference>
<evidence type="ECO:0000313" key="3">
    <source>
        <dbReference type="Proteomes" id="UP000722125"/>
    </source>
</evidence>
<dbReference type="Proteomes" id="UP000722125">
    <property type="component" value="Unassembled WGS sequence"/>
</dbReference>
<dbReference type="Pfam" id="PF13460">
    <property type="entry name" value="NAD_binding_10"/>
    <property type="match status" value="1"/>
</dbReference>
<evidence type="ECO:0000259" key="1">
    <source>
        <dbReference type="Pfam" id="PF13460"/>
    </source>
</evidence>
<protein>
    <submittedName>
        <fullName evidence="2">SDR family oxidoreductase</fullName>
    </submittedName>
</protein>
<proteinExistence type="predicted"/>
<organism evidence="2 3">
    <name type="scientific">Cellulomonas fulva</name>
    <dbReference type="NCBI Taxonomy" id="2835530"/>
    <lineage>
        <taxon>Bacteria</taxon>
        <taxon>Bacillati</taxon>
        <taxon>Actinomycetota</taxon>
        <taxon>Actinomycetes</taxon>
        <taxon>Micrococcales</taxon>
        <taxon>Cellulomonadaceae</taxon>
        <taxon>Cellulomonas</taxon>
    </lineage>
</organism>
<dbReference type="EMBL" id="JAHBOH010000001">
    <property type="protein sequence ID" value="MBT0993829.1"/>
    <property type="molecule type" value="Genomic_DNA"/>
</dbReference>
<dbReference type="RefSeq" id="WP_214348038.1">
    <property type="nucleotide sequence ID" value="NZ_JAHBOH010000001.1"/>
</dbReference>
<dbReference type="Gene3D" id="3.90.25.10">
    <property type="entry name" value="UDP-galactose 4-epimerase, domain 1"/>
    <property type="match status" value="1"/>
</dbReference>
<gene>
    <name evidence="2" type="ORF">KIN34_05955</name>
</gene>
<dbReference type="SUPFAM" id="SSF51735">
    <property type="entry name" value="NAD(P)-binding Rossmann-fold domains"/>
    <property type="match status" value="1"/>
</dbReference>
<dbReference type="InterPro" id="IPR052718">
    <property type="entry name" value="NmrA-type_oxidoreductase"/>
</dbReference>